<sequence length="250" mass="29843">MDYVLRLQFYSLCYPVIKRKMTMASKCSAIGKPPKVFLATKVTFHDLLDKLIAMNHVEYPLDFVIDVRRIIKFRNWDFVINKNILKYVEFNHIYVDLVDSLIPPLNLKVLFNPNVKHATILGRTNVESKSLFKLMPNLQSFWTDQTFPRNFEQMLLSFKKTVKPVFYEFHVEKVNLKLLREFLLQQSPNFHMILHMRQITFEVRDLMVHFNRQHFKYGWDGPNTKPSVKFEYKDPPKEVIFFDGEFTPKA</sequence>
<evidence type="ECO:0000313" key="1">
    <source>
        <dbReference type="Proteomes" id="UP000887576"/>
    </source>
</evidence>
<name>A0AC34QHS9_9BILA</name>
<dbReference type="Proteomes" id="UP000887576">
    <property type="component" value="Unplaced"/>
</dbReference>
<accession>A0AC34QHS9</accession>
<reference evidence="2" key="1">
    <citation type="submission" date="2022-11" db="UniProtKB">
        <authorList>
            <consortium name="WormBaseParasite"/>
        </authorList>
    </citation>
    <scope>IDENTIFICATION</scope>
</reference>
<organism evidence="1 2">
    <name type="scientific">Panagrolaimus sp. JU765</name>
    <dbReference type="NCBI Taxonomy" id="591449"/>
    <lineage>
        <taxon>Eukaryota</taxon>
        <taxon>Metazoa</taxon>
        <taxon>Ecdysozoa</taxon>
        <taxon>Nematoda</taxon>
        <taxon>Chromadorea</taxon>
        <taxon>Rhabditida</taxon>
        <taxon>Tylenchina</taxon>
        <taxon>Panagrolaimomorpha</taxon>
        <taxon>Panagrolaimoidea</taxon>
        <taxon>Panagrolaimidae</taxon>
        <taxon>Panagrolaimus</taxon>
    </lineage>
</organism>
<proteinExistence type="predicted"/>
<evidence type="ECO:0000313" key="2">
    <source>
        <dbReference type="WBParaSite" id="JU765_v2.g16384.t1"/>
    </source>
</evidence>
<dbReference type="WBParaSite" id="JU765_v2.g16384.t1">
    <property type="protein sequence ID" value="JU765_v2.g16384.t1"/>
    <property type="gene ID" value="JU765_v2.g16384"/>
</dbReference>
<protein>
    <submittedName>
        <fullName evidence="2">DUF38 domain-containing protein</fullName>
    </submittedName>
</protein>